<keyword evidence="1" id="KW-0732">Signal</keyword>
<dbReference type="EMBL" id="SGVY01000026">
    <property type="protein sequence ID" value="TFH79304.1"/>
    <property type="molecule type" value="Genomic_DNA"/>
</dbReference>
<dbReference type="Pfam" id="PF02368">
    <property type="entry name" value="Big_2"/>
    <property type="match status" value="1"/>
</dbReference>
<dbReference type="SMART" id="SM00635">
    <property type="entry name" value="BID_2"/>
    <property type="match status" value="1"/>
</dbReference>
<evidence type="ECO:0000313" key="4">
    <source>
        <dbReference type="Proteomes" id="UP000297872"/>
    </source>
</evidence>
<evidence type="ECO:0000313" key="3">
    <source>
        <dbReference type="EMBL" id="TFH79304.1"/>
    </source>
</evidence>
<protein>
    <recommendedName>
        <fullName evidence="2">BIG2 domain-containing protein</fullName>
    </recommendedName>
</protein>
<reference evidence="3 4" key="1">
    <citation type="submission" date="2019-02" db="EMBL/GenBank/DDBJ databases">
        <title>Draft Genome Sequence of the Prevotella sp. BCRC 81118, Isolated from Human Feces.</title>
        <authorList>
            <person name="Huang C.-H."/>
        </authorList>
    </citation>
    <scope>NUCLEOTIDE SEQUENCE [LARGE SCALE GENOMIC DNA]</scope>
    <source>
        <strain evidence="3 4">BCRC 81118</strain>
    </source>
</reference>
<dbReference type="OrthoDB" id="1075155at2"/>
<dbReference type="InterPro" id="IPR003343">
    <property type="entry name" value="Big_2"/>
</dbReference>
<comment type="caution">
    <text evidence="3">The sequence shown here is derived from an EMBL/GenBank/DDBJ whole genome shotgun (WGS) entry which is preliminary data.</text>
</comment>
<dbReference type="SUPFAM" id="SSF49373">
    <property type="entry name" value="Invasin/intimin cell-adhesion fragments"/>
    <property type="match status" value="1"/>
</dbReference>
<dbReference type="AlphaFoldDB" id="A0A4Y8VH42"/>
<accession>A0A4Y8VH42</accession>
<keyword evidence="4" id="KW-1185">Reference proteome</keyword>
<dbReference type="Gene3D" id="2.60.40.1080">
    <property type="match status" value="1"/>
</dbReference>
<feature type="domain" description="BIG2" evidence="2">
    <location>
        <begin position="32"/>
        <end position="116"/>
    </location>
</feature>
<proteinExistence type="predicted"/>
<organism evidence="3 4">
    <name type="scientific">Segatella hominis</name>
    <dbReference type="NCBI Taxonomy" id="2518605"/>
    <lineage>
        <taxon>Bacteria</taxon>
        <taxon>Pseudomonadati</taxon>
        <taxon>Bacteroidota</taxon>
        <taxon>Bacteroidia</taxon>
        <taxon>Bacteroidales</taxon>
        <taxon>Prevotellaceae</taxon>
        <taxon>Segatella</taxon>
    </lineage>
</organism>
<feature type="chain" id="PRO_5021327371" description="BIG2 domain-containing protein" evidence="1">
    <location>
        <begin position="21"/>
        <end position="265"/>
    </location>
</feature>
<feature type="signal peptide" evidence="1">
    <location>
        <begin position="1"/>
        <end position="20"/>
    </location>
</feature>
<name>A0A4Y8VH42_9BACT</name>
<evidence type="ECO:0000259" key="2">
    <source>
        <dbReference type="SMART" id="SM00635"/>
    </source>
</evidence>
<dbReference type="Proteomes" id="UP000297872">
    <property type="component" value="Unassembled WGS sequence"/>
</dbReference>
<dbReference type="InterPro" id="IPR008964">
    <property type="entry name" value="Invasin/intimin_cell_adhesion"/>
</dbReference>
<evidence type="ECO:0000256" key="1">
    <source>
        <dbReference type="SAM" id="SignalP"/>
    </source>
</evidence>
<gene>
    <name evidence="3" type="ORF">EXN75_10290</name>
</gene>
<sequence>MKFRMIFMALAALLCLASCSDDDSGIQLTEDEVTGDIITGKQIVINTLTTYTDGGCKVNVNGAKGKVSATSSDDSVAKVSCSSNESEKEIYVSGVSEGNATITVTDSDGNSAILKVEVKNWTARWKIYRTMYVVNRKCLVEGVSSEDSAAIAADAIENDKYYKYYTFRNPTYNTFCVKTKRLTITDSEGNIRMEGVLNIQQNADNTEVWYLLPFKDYRAVVLATFYSDGESIFKNVTDNYKKTYSHIKKVELQAICAIEELEPDK</sequence>